<evidence type="ECO:0000313" key="2">
    <source>
        <dbReference type="Proteomes" id="UP000257501"/>
    </source>
</evidence>
<dbReference type="GeneID" id="54997178"/>
<accession>A0A345AWB6</accession>
<gene>
    <name evidence="1" type="primary">ORF_63</name>
    <name evidence="1" type="ORF">S-TIM4_ORF_63</name>
</gene>
<dbReference type="Proteomes" id="UP000257501">
    <property type="component" value="Segment"/>
</dbReference>
<evidence type="ECO:0000313" key="1">
    <source>
        <dbReference type="EMBL" id="AXF41199.1"/>
    </source>
</evidence>
<reference evidence="1 2" key="1">
    <citation type="journal article" date="2011" name="Nature">
        <title>Genomic island variability facilitates Prochlorococcus-virus coexistence.</title>
        <authorList>
            <person name="Avrani S."/>
            <person name="Wurtzel O."/>
            <person name="Sharon I."/>
            <person name="Sorek R."/>
            <person name="Lindell D."/>
        </authorList>
    </citation>
    <scope>NUCLEOTIDE SEQUENCE [LARGE SCALE GENOMIC DNA]</scope>
</reference>
<sequence length="53" mass="6344">MKTYPLPKVLQRHGIEIMLMNEQQRKIWIEDVKKIHPDFPFDSMVYDTHTSGT</sequence>
<protein>
    <submittedName>
        <fullName evidence="1">Uncharacterized protein</fullName>
    </submittedName>
</protein>
<organism evidence="1 2">
    <name type="scientific">Cyanophage S-TIM4</name>
    <dbReference type="NCBI Taxonomy" id="1048189"/>
    <lineage>
        <taxon>Viruses</taxon>
        <taxon>Duplodnaviria</taxon>
        <taxon>Heunggongvirae</taxon>
        <taxon>Uroviricota</taxon>
        <taxon>Caudoviricetes</taxon>
        <taxon>Pantevenvirales</taxon>
        <taxon>Kyanoviridae</taxon>
        <taxon>Thaumasvirus</taxon>
        <taxon>Thaumasvirus stim4</taxon>
    </lineage>
</organism>
<dbReference type="EMBL" id="MH512890">
    <property type="protein sequence ID" value="AXF41199.1"/>
    <property type="molecule type" value="Genomic_DNA"/>
</dbReference>
<proteinExistence type="predicted"/>
<keyword evidence="2" id="KW-1185">Reference proteome</keyword>
<dbReference type="RefSeq" id="YP_009806320.1">
    <property type="nucleotide sequence ID" value="NC_048015.1"/>
</dbReference>
<dbReference type="KEGG" id="vg:54997178"/>
<name>A0A345AWB6_9CAUD</name>